<dbReference type="SUPFAM" id="SSF50486">
    <property type="entry name" value="FMT C-terminal domain-like"/>
    <property type="match status" value="1"/>
</dbReference>
<evidence type="ECO:0000313" key="8">
    <source>
        <dbReference type="Proteomes" id="UP000092731"/>
    </source>
</evidence>
<dbReference type="AlphaFoldDB" id="A0A161LY59"/>
<dbReference type="PANTHER" id="PTHR11138">
    <property type="entry name" value="METHIONYL-TRNA FORMYLTRANSFERASE"/>
    <property type="match status" value="1"/>
</dbReference>
<dbReference type="EMBL" id="BDDM01000091">
    <property type="protein sequence ID" value="GAT78077.1"/>
    <property type="molecule type" value="Genomic_DNA"/>
</dbReference>
<feature type="domain" description="Formyl transferase N-terminal" evidence="5">
    <location>
        <begin position="1"/>
        <end position="181"/>
    </location>
</feature>
<proteinExistence type="inferred from homology"/>
<name>A0A161LY59_EHRRU</name>
<comment type="caution">
    <text evidence="7">The sequence shown here is derived from an EMBL/GenBank/DDBJ whole genome shotgun (WGS) entry which is preliminary data.</text>
</comment>
<dbReference type="InterPro" id="IPR002376">
    <property type="entry name" value="Formyl_transf_N"/>
</dbReference>
<accession>A0A161LY59</accession>
<dbReference type="InterPro" id="IPR036477">
    <property type="entry name" value="Formyl_transf_N_sf"/>
</dbReference>
<dbReference type="InterPro" id="IPR005794">
    <property type="entry name" value="Fmt"/>
</dbReference>
<dbReference type="Pfam" id="PF00551">
    <property type="entry name" value="Formyl_trans_N"/>
    <property type="match status" value="1"/>
</dbReference>
<dbReference type="HAMAP" id="MF_00182">
    <property type="entry name" value="Formyl_trans"/>
    <property type="match status" value="1"/>
</dbReference>
<reference evidence="8" key="1">
    <citation type="submission" date="2016-05" db="EMBL/GenBank/DDBJ databases">
        <title>Draft genome sequences of four strains of Ehrlichia ruminantium, a tick-borne pathogen of ruminants, isolated from Zimbabwe, The Gambia and Ghana.</title>
        <authorList>
            <person name="Nakao R."/>
            <person name="Jongejan F."/>
            <person name="Sugimoto C."/>
        </authorList>
    </citation>
    <scope>NUCLEOTIDE SEQUENCE [LARGE SCALE GENOMIC DNA]</scope>
    <source>
        <strain evidence="8">Pokoase 417</strain>
    </source>
</reference>
<evidence type="ECO:0000259" key="6">
    <source>
        <dbReference type="Pfam" id="PF02911"/>
    </source>
</evidence>
<dbReference type="EC" id="2.1.2.9" evidence="2"/>
<dbReference type="InterPro" id="IPR011034">
    <property type="entry name" value="Formyl_transferase-like_C_sf"/>
</dbReference>
<dbReference type="InterPro" id="IPR041711">
    <property type="entry name" value="Met-tRNA-FMT_N"/>
</dbReference>
<dbReference type="GO" id="GO:0004479">
    <property type="term" value="F:methionyl-tRNA formyltransferase activity"/>
    <property type="evidence" value="ECO:0007669"/>
    <property type="project" value="UniProtKB-EC"/>
</dbReference>
<dbReference type="Proteomes" id="UP000092731">
    <property type="component" value="Unassembled WGS sequence"/>
</dbReference>
<evidence type="ECO:0000259" key="5">
    <source>
        <dbReference type="Pfam" id="PF00551"/>
    </source>
</evidence>
<dbReference type="PANTHER" id="PTHR11138:SF5">
    <property type="entry name" value="METHIONYL-TRNA FORMYLTRANSFERASE, MITOCHONDRIAL"/>
    <property type="match status" value="1"/>
</dbReference>
<evidence type="ECO:0000313" key="7">
    <source>
        <dbReference type="EMBL" id="GAT78077.1"/>
    </source>
</evidence>
<evidence type="ECO:0000256" key="4">
    <source>
        <dbReference type="ARBA" id="ARBA00022917"/>
    </source>
</evidence>
<dbReference type="RefSeq" id="WP_065433618.1">
    <property type="nucleotide sequence ID" value="NZ_BDDM01000091.1"/>
</dbReference>
<organism evidence="7 8">
    <name type="scientific">Ehrlichia ruminantium</name>
    <name type="common">heartwater rickettsia</name>
    <name type="synonym">Cowdria ruminantium</name>
    <dbReference type="NCBI Taxonomy" id="779"/>
    <lineage>
        <taxon>Bacteria</taxon>
        <taxon>Pseudomonadati</taxon>
        <taxon>Pseudomonadota</taxon>
        <taxon>Alphaproteobacteria</taxon>
        <taxon>Rickettsiales</taxon>
        <taxon>Anaplasmataceae</taxon>
        <taxon>Ehrlichia</taxon>
    </lineage>
</organism>
<dbReference type="CDD" id="cd08646">
    <property type="entry name" value="FMT_core_Met-tRNA-FMT_N"/>
    <property type="match status" value="1"/>
</dbReference>
<dbReference type="NCBIfam" id="TIGR00460">
    <property type="entry name" value="fmt"/>
    <property type="match status" value="1"/>
</dbReference>
<evidence type="ECO:0000256" key="2">
    <source>
        <dbReference type="ARBA" id="ARBA00012261"/>
    </source>
</evidence>
<dbReference type="InterPro" id="IPR005793">
    <property type="entry name" value="Formyl_trans_C"/>
</dbReference>
<keyword evidence="4" id="KW-0648">Protein biosynthesis</keyword>
<dbReference type="CDD" id="cd08704">
    <property type="entry name" value="Met_tRNA_FMT_C"/>
    <property type="match status" value="1"/>
</dbReference>
<evidence type="ECO:0000256" key="3">
    <source>
        <dbReference type="ARBA" id="ARBA00022679"/>
    </source>
</evidence>
<protein>
    <recommendedName>
        <fullName evidence="2">methionyl-tRNA formyltransferase</fullName>
        <ecNumber evidence="2">2.1.2.9</ecNumber>
    </recommendedName>
</protein>
<dbReference type="InterPro" id="IPR044135">
    <property type="entry name" value="Met-tRNA-FMT_C"/>
</dbReference>
<dbReference type="Gene3D" id="3.40.50.12230">
    <property type="match status" value="1"/>
</dbReference>
<gene>
    <name evidence="7" type="primary">fmt</name>
    <name evidence="7" type="ORF">EHRUM3_02890</name>
</gene>
<keyword evidence="3 7" id="KW-0808">Transferase</keyword>
<dbReference type="Pfam" id="PF02911">
    <property type="entry name" value="Formyl_trans_C"/>
    <property type="match status" value="1"/>
</dbReference>
<evidence type="ECO:0000256" key="1">
    <source>
        <dbReference type="ARBA" id="ARBA00010699"/>
    </source>
</evidence>
<feature type="non-terminal residue" evidence="7">
    <location>
        <position position="295"/>
    </location>
</feature>
<dbReference type="SUPFAM" id="SSF53328">
    <property type="entry name" value="Formyltransferase"/>
    <property type="match status" value="1"/>
</dbReference>
<dbReference type="GO" id="GO:0005829">
    <property type="term" value="C:cytosol"/>
    <property type="evidence" value="ECO:0007669"/>
    <property type="project" value="TreeGrafter"/>
</dbReference>
<comment type="similarity">
    <text evidence="1">Belongs to the Fmt family.</text>
</comment>
<sequence>MRIIFMGSPEFSVVALSSILNNTEHKIVGVYTRVPKPAGRGKVLTKTPIHTVAEMHGLTVYTPKSLKRIEEQDKIKELNPDVIVVVAYGLIIPKEVLSIPKYGCINIHPSLLPRWRGAAPIHYAILHGDSQTGVTIMQMNEGWDEGDILLQKKLSIDEQDNIETLSSKLSNLGGAMLVEVLNNIDNLVPIAQNEDNATYTNKIEDFHIDINETAEVACRRIRALYPRAFVFFNGKRLRILQASYYYDDSISSLRPSSVLNSGMHIKCKGNTILVPLVVQMEGKTLCSIKDFVCGY</sequence>
<feature type="domain" description="Formyl transferase C-terminal" evidence="6">
    <location>
        <begin position="204"/>
        <end position="295"/>
    </location>
</feature>